<evidence type="ECO:0000313" key="3">
    <source>
        <dbReference type="Proteomes" id="UP001055172"/>
    </source>
</evidence>
<name>A0AA37GTB3_9PEZI</name>
<accession>A0AA37GTB3</accession>
<feature type="domain" description="PD-(D/E)XK nuclease-like" evidence="1">
    <location>
        <begin position="46"/>
        <end position="140"/>
    </location>
</feature>
<evidence type="ECO:0000259" key="1">
    <source>
        <dbReference type="Pfam" id="PF20516"/>
    </source>
</evidence>
<keyword evidence="3" id="KW-1185">Reference proteome</keyword>
<dbReference type="AlphaFoldDB" id="A0AA37GTB3"/>
<comment type="caution">
    <text evidence="2">The sequence shown here is derived from an EMBL/GenBank/DDBJ whole genome shotgun (WGS) entry which is preliminary data.</text>
</comment>
<dbReference type="InterPro" id="IPR046797">
    <property type="entry name" value="PDDEXK_12"/>
</dbReference>
<dbReference type="EMBL" id="BPPX01000021">
    <property type="protein sequence ID" value="GJC86385.1"/>
    <property type="molecule type" value="Genomic_DNA"/>
</dbReference>
<gene>
    <name evidence="2" type="ORF">ColLi_09223</name>
</gene>
<proteinExistence type="predicted"/>
<reference evidence="2 3" key="1">
    <citation type="submission" date="2021-07" db="EMBL/GenBank/DDBJ databases">
        <title>Genome data of Colletotrichum spaethianum.</title>
        <authorList>
            <person name="Utami Y.D."/>
            <person name="Hiruma K."/>
        </authorList>
    </citation>
    <scope>NUCLEOTIDE SEQUENCE [LARGE SCALE GENOMIC DNA]</scope>
    <source>
        <strain evidence="2 3">MAFF 242679</strain>
    </source>
</reference>
<protein>
    <recommendedName>
        <fullName evidence="1">PD-(D/E)XK nuclease-like domain-containing protein</fullName>
    </recommendedName>
</protein>
<dbReference type="Proteomes" id="UP001055172">
    <property type="component" value="Unassembled WGS sequence"/>
</dbReference>
<dbReference type="Pfam" id="PF20516">
    <property type="entry name" value="PDDEXK_12"/>
    <property type="match status" value="1"/>
</dbReference>
<sequence>MTSFSPSSQIPKKFKPLSAPFKMVDYCFIVRLDCDTPDYSRPVNSRSREEWDKAILQLETWLSAQWRNLDDLGWKPTSAIQLLPGIFVQGHHWHFVAALRHGSQVTLISDVYIGGTADHYGVYQIATSLQVLARWSCRVY</sequence>
<organism evidence="2 3">
    <name type="scientific">Colletotrichum liriopes</name>
    <dbReference type="NCBI Taxonomy" id="708192"/>
    <lineage>
        <taxon>Eukaryota</taxon>
        <taxon>Fungi</taxon>
        <taxon>Dikarya</taxon>
        <taxon>Ascomycota</taxon>
        <taxon>Pezizomycotina</taxon>
        <taxon>Sordariomycetes</taxon>
        <taxon>Hypocreomycetidae</taxon>
        <taxon>Glomerellales</taxon>
        <taxon>Glomerellaceae</taxon>
        <taxon>Colletotrichum</taxon>
        <taxon>Colletotrichum spaethianum species complex</taxon>
    </lineage>
</organism>
<evidence type="ECO:0000313" key="2">
    <source>
        <dbReference type="EMBL" id="GJC86385.1"/>
    </source>
</evidence>